<dbReference type="PROSITE" id="PS51257">
    <property type="entry name" value="PROKAR_LIPOPROTEIN"/>
    <property type="match status" value="1"/>
</dbReference>
<dbReference type="SUPFAM" id="SSF63825">
    <property type="entry name" value="YWTD domain"/>
    <property type="match status" value="1"/>
</dbReference>
<dbReference type="Pfam" id="PF17170">
    <property type="entry name" value="DUF5128"/>
    <property type="match status" value="1"/>
</dbReference>
<proteinExistence type="predicted"/>
<dbReference type="AlphaFoldDB" id="A0A412WKC0"/>
<dbReference type="RefSeq" id="WP_118107811.1">
    <property type="nucleotide sequence ID" value="NZ_QRYW01000012.1"/>
</dbReference>
<name>A0A412WKC0_9BACT</name>
<gene>
    <name evidence="1" type="ORF">DWW24_06990</name>
</gene>
<sequence>MRYFEMKGIFRFLSGIMGITWLLWGGCRPTIKEHDQSLSDITIIDLDSLEEADLLLSHHRVDSLRKFAFQGHVMTVADGWPDSLRVIKLETSADCLLGAIKKIRFVDSLIFISDYNDHLYVFDSSGSFRNPIGELGRAPNQVVALSSFYVDRKRKVVGVYDGYSDCIHRYAFDGIKQDKISCRNEVNGYILDVNQIDDNEILLTLSSGVGDLYNYAVVSAKDYKLKEYILPYNLRYLENSSRGELSCLAQPNGQLWLTALLSDTIYEYKAGKMLSRFVVKSDCMSLNDRVFESHKEWISPAHASAFLRDNGYSQGLMAIWATDQYLQFDLSYKDAGYSVYYDYLNHKGYKSKQYSRGNVLMPGRFLTTTSDAFVSYVTAYDFIHQPEGCIDVDRPLWRDLRERTMEDDNPILLLYYVRK</sequence>
<evidence type="ECO:0000313" key="2">
    <source>
        <dbReference type="Proteomes" id="UP000283426"/>
    </source>
</evidence>
<reference evidence="1 2" key="1">
    <citation type="submission" date="2018-08" db="EMBL/GenBank/DDBJ databases">
        <title>A genome reference for cultivated species of the human gut microbiota.</title>
        <authorList>
            <person name="Zou Y."/>
            <person name="Xue W."/>
            <person name="Luo G."/>
        </authorList>
    </citation>
    <scope>NUCLEOTIDE SEQUENCE [LARGE SCALE GENOMIC DNA]</scope>
    <source>
        <strain evidence="1 2">AF14-6AC</strain>
    </source>
</reference>
<dbReference type="EMBL" id="QRYW01000012">
    <property type="protein sequence ID" value="RGV27594.1"/>
    <property type="molecule type" value="Genomic_DNA"/>
</dbReference>
<organism evidence="1 2">
    <name type="scientific">Odoribacter splanchnicus</name>
    <dbReference type="NCBI Taxonomy" id="28118"/>
    <lineage>
        <taxon>Bacteria</taxon>
        <taxon>Pseudomonadati</taxon>
        <taxon>Bacteroidota</taxon>
        <taxon>Bacteroidia</taxon>
        <taxon>Bacteroidales</taxon>
        <taxon>Odoribacteraceae</taxon>
        <taxon>Odoribacter</taxon>
    </lineage>
</organism>
<dbReference type="Proteomes" id="UP000283426">
    <property type="component" value="Unassembled WGS sequence"/>
</dbReference>
<protein>
    <submittedName>
        <fullName evidence="1">6-bladed beta-propeller</fullName>
    </submittedName>
</protein>
<accession>A0A412WKC0</accession>
<comment type="caution">
    <text evidence="1">The sequence shown here is derived from an EMBL/GenBank/DDBJ whole genome shotgun (WGS) entry which is preliminary data.</text>
</comment>
<evidence type="ECO:0000313" key="1">
    <source>
        <dbReference type="EMBL" id="RGV27594.1"/>
    </source>
</evidence>